<dbReference type="InterPro" id="IPR013762">
    <property type="entry name" value="Integrase-like_cat_sf"/>
</dbReference>
<keyword evidence="2" id="KW-0229">DNA integration</keyword>
<evidence type="ECO:0000313" key="6">
    <source>
        <dbReference type="EMBL" id="RMU70491.1"/>
    </source>
</evidence>
<dbReference type="GO" id="GO:0015074">
    <property type="term" value="P:DNA integration"/>
    <property type="evidence" value="ECO:0007669"/>
    <property type="project" value="UniProtKB-KW"/>
</dbReference>
<evidence type="ECO:0000259" key="5">
    <source>
        <dbReference type="PROSITE" id="PS51898"/>
    </source>
</evidence>
<protein>
    <submittedName>
        <fullName evidence="6">Phage integrase protein</fullName>
    </submittedName>
</protein>
<dbReference type="Gene3D" id="1.10.443.10">
    <property type="entry name" value="Intergrase catalytic core"/>
    <property type="match status" value="1"/>
</dbReference>
<dbReference type="InterPro" id="IPR011010">
    <property type="entry name" value="DNA_brk_join_enz"/>
</dbReference>
<dbReference type="GO" id="GO:0003677">
    <property type="term" value="F:DNA binding"/>
    <property type="evidence" value="ECO:0007669"/>
    <property type="project" value="UniProtKB-KW"/>
</dbReference>
<dbReference type="PANTHER" id="PTHR30349">
    <property type="entry name" value="PHAGE INTEGRASE-RELATED"/>
    <property type="match status" value="1"/>
</dbReference>
<dbReference type="PANTHER" id="PTHR30349:SF41">
    <property type="entry name" value="INTEGRASE_RECOMBINASE PROTEIN MJ0367-RELATED"/>
    <property type="match status" value="1"/>
</dbReference>
<reference evidence="6 7" key="1">
    <citation type="submission" date="2018-08" db="EMBL/GenBank/DDBJ databases">
        <title>Recombination of ecologically and evolutionarily significant loci maintains genetic cohesion in the Pseudomonas syringae species complex.</title>
        <authorList>
            <person name="Dillon M."/>
            <person name="Thakur S."/>
            <person name="Almeida R.N.D."/>
            <person name="Weir B.S."/>
            <person name="Guttman D.S."/>
        </authorList>
    </citation>
    <scope>NUCLEOTIDE SEQUENCE [LARGE SCALE GENOMIC DNA]</scope>
    <source>
        <strain evidence="6 7">ICMP 11935</strain>
    </source>
</reference>
<evidence type="ECO:0000256" key="3">
    <source>
        <dbReference type="ARBA" id="ARBA00023125"/>
    </source>
</evidence>
<evidence type="ECO:0000313" key="7">
    <source>
        <dbReference type="Proteomes" id="UP000274315"/>
    </source>
</evidence>
<dbReference type="InterPro" id="IPR002104">
    <property type="entry name" value="Integrase_catalytic"/>
</dbReference>
<keyword evidence="3" id="KW-0238">DNA-binding</keyword>
<feature type="domain" description="Tyr recombinase" evidence="5">
    <location>
        <begin position="234"/>
        <end position="450"/>
    </location>
</feature>
<dbReference type="AlphaFoldDB" id="A0A3M5WIK6"/>
<name>A0A3M5WIK6_PSEAP</name>
<accession>A0A3M5WIK6</accession>
<organism evidence="6 7">
    <name type="scientific">Pseudomonas syringae pv. aptata</name>
    <dbReference type="NCBI Taxonomy" id="83167"/>
    <lineage>
        <taxon>Bacteria</taxon>
        <taxon>Pseudomonadati</taxon>
        <taxon>Pseudomonadota</taxon>
        <taxon>Gammaproteobacteria</taxon>
        <taxon>Pseudomonadales</taxon>
        <taxon>Pseudomonadaceae</taxon>
        <taxon>Pseudomonas</taxon>
        <taxon>Pseudomonas syringae</taxon>
    </lineage>
</organism>
<proteinExistence type="inferred from homology"/>
<dbReference type="GO" id="GO:0006310">
    <property type="term" value="P:DNA recombination"/>
    <property type="evidence" value="ECO:0007669"/>
    <property type="project" value="UniProtKB-KW"/>
</dbReference>
<dbReference type="PROSITE" id="PS51898">
    <property type="entry name" value="TYR_RECOMBINASE"/>
    <property type="match status" value="1"/>
</dbReference>
<dbReference type="SUPFAM" id="SSF56349">
    <property type="entry name" value="DNA breaking-rejoining enzymes"/>
    <property type="match status" value="1"/>
</dbReference>
<evidence type="ECO:0000256" key="2">
    <source>
        <dbReference type="ARBA" id="ARBA00022908"/>
    </source>
</evidence>
<dbReference type="InterPro" id="IPR050090">
    <property type="entry name" value="Tyrosine_recombinase_XerCD"/>
</dbReference>
<comment type="caution">
    <text evidence="6">The sequence shown here is derived from an EMBL/GenBank/DDBJ whole genome shotgun (WGS) entry which is preliminary data.</text>
</comment>
<evidence type="ECO:0000256" key="1">
    <source>
        <dbReference type="ARBA" id="ARBA00008857"/>
    </source>
</evidence>
<sequence>MIKPTLTERDQAAIGSGRKVERVDQQCTRKGNLKNVLLVHTEPPRLYETATGQPVPSFNAYSRGIHRQLGTKSSRARNEQYTYRNAGFIDYLYESRAIGAGQIDPEALGETINSYFIFLTQGVNSTDFVVRTVAKRLGRTPISVVSALAYKAAANHFLRLHAALLRDSLAMANFLNPGIVIEAPNELDALADRRRSKIEIEQMRSKLMEFKEKPADVYQTAQGGLEGGKAPKSKPPKEFPSRRILSLIENLPPLEKVVALLQAGGGLRQSEAWAMRNDEINLKERSLRIEDPNHWRDPSAKDLPFKGRTTARIYMFEPFETLFYDALAEYKAIRPTSDSEFLFISDNRNNYGEPLVDAVKPNSLNRRINRALAKAQQKAGITDSTPTKLYTSHSLRHFYGYWARNFVYIPGRRGVGLTLGEIQVLMGHANIASTIIYAKLDQEVLMAEIHASQQMAAIWNETSSIDSLRADAYEALAQDLRGRLAA</sequence>
<dbReference type="CDD" id="cd00397">
    <property type="entry name" value="DNA_BRE_C"/>
    <property type="match status" value="1"/>
</dbReference>
<dbReference type="Proteomes" id="UP000274315">
    <property type="component" value="Unassembled WGS sequence"/>
</dbReference>
<evidence type="ECO:0000256" key="4">
    <source>
        <dbReference type="ARBA" id="ARBA00023172"/>
    </source>
</evidence>
<dbReference type="Pfam" id="PF00589">
    <property type="entry name" value="Phage_integrase"/>
    <property type="match status" value="1"/>
</dbReference>
<keyword evidence="4" id="KW-0233">DNA recombination</keyword>
<dbReference type="EMBL" id="RBUF01000539">
    <property type="protein sequence ID" value="RMU70491.1"/>
    <property type="molecule type" value="Genomic_DNA"/>
</dbReference>
<gene>
    <name evidence="6" type="ORF">ALP24_02126</name>
</gene>
<comment type="similarity">
    <text evidence="1">Belongs to the 'phage' integrase family.</text>
</comment>